<gene>
    <name evidence="2" type="ORF">GFP_L2_0150</name>
</gene>
<proteinExistence type="predicted"/>
<organism evidence="2">
    <name type="scientific">Glyptapanteles flavicoxis</name>
    <dbReference type="NCBI Taxonomy" id="463051"/>
    <lineage>
        <taxon>Eukaryota</taxon>
        <taxon>Metazoa</taxon>
        <taxon>Ecdysozoa</taxon>
        <taxon>Arthropoda</taxon>
        <taxon>Hexapoda</taxon>
        <taxon>Insecta</taxon>
        <taxon>Pterygota</taxon>
        <taxon>Neoptera</taxon>
        <taxon>Endopterygota</taxon>
        <taxon>Hymenoptera</taxon>
        <taxon>Apocrita</taxon>
        <taxon>Ichneumonoidea</taxon>
        <taxon>Braconidae</taxon>
        <taxon>Microgastrinae</taxon>
        <taxon>Glyptapanteles</taxon>
    </lineage>
</organism>
<sequence length="152" mass="17775">MSSVAVLLLSSKLGLTMTLPKKFAVVKLKEVSESSQNPYKCVPKTWLKFGNLNDVMLPYPTAEELPLSINLIIDYASPLITWPSYEATYVCELDTYEECLFLITRMDDNLPEEFAIMTWKKLSRELRERQIRQQPNSVLYQLWEWFSSFLHQ</sequence>
<accession>B7S8L6</accession>
<protein>
    <submittedName>
        <fullName evidence="2">Uncharacterized protein</fullName>
    </submittedName>
</protein>
<name>B7S8L6_9HYME</name>
<keyword evidence="1" id="KW-0732">Signal</keyword>
<feature type="signal peptide" evidence="1">
    <location>
        <begin position="1"/>
        <end position="18"/>
    </location>
</feature>
<dbReference type="AlphaFoldDB" id="B7S8L6"/>
<reference evidence="2" key="1">
    <citation type="submission" date="2007-06" db="EMBL/GenBank/DDBJ databases">
        <title>Bracovirus Evolution: Comparative Genomics of Multiple Viral and Proviral Genomes.</title>
        <authorList>
            <person name="Desjardins C.A."/>
            <person name="Gundersen-Rindal D.E."/>
            <person name="Hostetler J.B."/>
            <person name="Tallon L.J."/>
            <person name="Utterback T.R."/>
            <person name="Fuester R.W."/>
            <person name="Schatz M.C."/>
            <person name="Pedroni M.J."/>
            <person name="Fadrosh D.W."/>
            <person name="Haas B.J."/>
            <person name="Toms B.S."/>
            <person name="Chen D."/>
            <person name="Nene V."/>
        </authorList>
    </citation>
    <scope>NUCLEOTIDE SEQUENCE</scope>
</reference>
<feature type="chain" id="PRO_5002861133" evidence="1">
    <location>
        <begin position="19"/>
        <end position="152"/>
    </location>
</feature>
<evidence type="ECO:0000256" key="1">
    <source>
        <dbReference type="SAM" id="SignalP"/>
    </source>
</evidence>
<dbReference type="EMBL" id="EF710648">
    <property type="protein sequence ID" value="ACE75241.1"/>
    <property type="molecule type" value="Genomic_DNA"/>
</dbReference>
<evidence type="ECO:0000313" key="2">
    <source>
        <dbReference type="EMBL" id="ACE75241.1"/>
    </source>
</evidence>